<accession>A0A919BNM1</accession>
<comment type="caution">
    <text evidence="2">The sequence shown here is derived from an EMBL/GenBank/DDBJ whole genome shotgun (WGS) entry which is preliminary data.</text>
</comment>
<sequence length="77" mass="8549">MKSIEQQLVEGLESDDDVTFTTSDQELFNRAATTVNVQQGSKDLVLLGMASIWVVFASLLMKILKPIFNNMAQGRSK</sequence>
<evidence type="ECO:0000256" key="1">
    <source>
        <dbReference type="SAM" id="Phobius"/>
    </source>
</evidence>
<dbReference type="Proteomes" id="UP000623842">
    <property type="component" value="Unassembled WGS sequence"/>
</dbReference>
<reference evidence="2" key="1">
    <citation type="journal article" date="2014" name="Int. J. Syst. Evol. Microbiol.">
        <title>Complete genome sequence of Corynebacterium casei LMG S-19264T (=DSM 44701T), isolated from a smear-ripened cheese.</title>
        <authorList>
            <consortium name="US DOE Joint Genome Institute (JGI-PGF)"/>
            <person name="Walter F."/>
            <person name="Albersmeier A."/>
            <person name="Kalinowski J."/>
            <person name="Ruckert C."/>
        </authorList>
    </citation>
    <scope>NUCLEOTIDE SEQUENCE</scope>
    <source>
        <strain evidence="2">KCTC 42731</strain>
    </source>
</reference>
<reference evidence="2" key="2">
    <citation type="submission" date="2020-09" db="EMBL/GenBank/DDBJ databases">
        <authorList>
            <person name="Sun Q."/>
            <person name="Kim S."/>
        </authorList>
    </citation>
    <scope>NUCLEOTIDE SEQUENCE</scope>
    <source>
        <strain evidence="2">KCTC 42731</strain>
    </source>
</reference>
<gene>
    <name evidence="2" type="ORF">GCM10017161_36880</name>
</gene>
<evidence type="ECO:0000313" key="2">
    <source>
        <dbReference type="EMBL" id="GHG04083.1"/>
    </source>
</evidence>
<evidence type="ECO:0000313" key="3">
    <source>
        <dbReference type="Proteomes" id="UP000623842"/>
    </source>
</evidence>
<protein>
    <submittedName>
        <fullName evidence="2">Uncharacterized protein</fullName>
    </submittedName>
</protein>
<keyword evidence="1" id="KW-1133">Transmembrane helix</keyword>
<proteinExistence type="predicted"/>
<keyword evidence="3" id="KW-1185">Reference proteome</keyword>
<dbReference type="RefSeq" id="WP_189773739.1">
    <property type="nucleotide sequence ID" value="NZ_BNCK01000010.1"/>
</dbReference>
<dbReference type="AlphaFoldDB" id="A0A919BNM1"/>
<organism evidence="2 3">
    <name type="scientific">Thalassotalea marina</name>
    <dbReference type="NCBI Taxonomy" id="1673741"/>
    <lineage>
        <taxon>Bacteria</taxon>
        <taxon>Pseudomonadati</taxon>
        <taxon>Pseudomonadota</taxon>
        <taxon>Gammaproteobacteria</taxon>
        <taxon>Alteromonadales</taxon>
        <taxon>Colwelliaceae</taxon>
        <taxon>Thalassotalea</taxon>
    </lineage>
</organism>
<keyword evidence="1" id="KW-0812">Transmembrane</keyword>
<keyword evidence="1" id="KW-0472">Membrane</keyword>
<feature type="transmembrane region" description="Helical" evidence="1">
    <location>
        <begin position="44"/>
        <end position="64"/>
    </location>
</feature>
<name>A0A919BNM1_9GAMM</name>
<dbReference type="EMBL" id="BNCK01000010">
    <property type="protein sequence ID" value="GHG04083.1"/>
    <property type="molecule type" value="Genomic_DNA"/>
</dbReference>